<name>A0AAD5ZEW1_9POAL</name>
<dbReference type="Proteomes" id="UP001210211">
    <property type="component" value="Unassembled WGS sequence"/>
</dbReference>
<gene>
    <name evidence="3" type="ORF">LUZ61_000178</name>
</gene>
<evidence type="ECO:0000313" key="3">
    <source>
        <dbReference type="EMBL" id="KAJ3696473.1"/>
    </source>
</evidence>
<dbReference type="PANTHER" id="PTHR33110">
    <property type="entry name" value="F-BOX/KELCH-REPEAT PROTEIN-RELATED"/>
    <property type="match status" value="1"/>
</dbReference>
<comment type="caution">
    <text evidence="3">The sequence shown here is derived from an EMBL/GenBank/DDBJ whole genome shotgun (WGS) entry which is preliminary data.</text>
</comment>
<feature type="domain" description="KIB1-4 beta-propeller" evidence="2">
    <location>
        <begin position="105"/>
        <end position="343"/>
    </location>
</feature>
<organism evidence="3 4">
    <name type="scientific">Rhynchospora tenuis</name>
    <dbReference type="NCBI Taxonomy" id="198213"/>
    <lineage>
        <taxon>Eukaryota</taxon>
        <taxon>Viridiplantae</taxon>
        <taxon>Streptophyta</taxon>
        <taxon>Embryophyta</taxon>
        <taxon>Tracheophyta</taxon>
        <taxon>Spermatophyta</taxon>
        <taxon>Magnoliopsida</taxon>
        <taxon>Liliopsida</taxon>
        <taxon>Poales</taxon>
        <taxon>Cyperaceae</taxon>
        <taxon>Cyperoideae</taxon>
        <taxon>Rhynchosporeae</taxon>
        <taxon>Rhynchospora</taxon>
    </lineage>
</organism>
<dbReference type="AlphaFoldDB" id="A0AAD5ZEW1"/>
<evidence type="ECO:0000259" key="1">
    <source>
        <dbReference type="Pfam" id="PF00646"/>
    </source>
</evidence>
<keyword evidence="4" id="KW-1185">Reference proteome</keyword>
<evidence type="ECO:0000313" key="4">
    <source>
        <dbReference type="Proteomes" id="UP001210211"/>
    </source>
</evidence>
<proteinExistence type="predicted"/>
<evidence type="ECO:0000259" key="2">
    <source>
        <dbReference type="Pfam" id="PF03478"/>
    </source>
</evidence>
<dbReference type="InterPro" id="IPR001810">
    <property type="entry name" value="F-box_dom"/>
</dbReference>
<evidence type="ECO:0008006" key="5">
    <source>
        <dbReference type="Google" id="ProtNLM"/>
    </source>
</evidence>
<dbReference type="InterPro" id="IPR005174">
    <property type="entry name" value="KIB1-4_b-propeller"/>
</dbReference>
<dbReference type="Pfam" id="PF03478">
    <property type="entry name" value="Beta-prop_KIB1-4"/>
    <property type="match status" value="1"/>
</dbReference>
<feature type="domain" description="F-box" evidence="1">
    <location>
        <begin position="13"/>
        <end position="46"/>
    </location>
</feature>
<sequence length="369" mass="42691">MAKSEGVEEGKDWSELPSELIHVIAKKLPDIVDFIHFRSVCKAWRSSAPVSDPPYQLPWFLELFERDYLHTTLRRRQQYYSVCSGEILTIPFTNRKLKLNNWIQRGVCGHYLAFADQNERTVSFFNPLTADLFSPPSPQLRWGICNLSTVWTGMDPIRNRTILVLNHDILLQIDFGGWALYNPHNNEWVEQKGFFKSSCYWQGMFFSTHAHGPTEVFDASTKQLLHTIPPPEDESLNSPDDSNDLARLLSESYLVLSSEMILRVLWFYDNEILETVEDSLFHIYRLVDYDRACGKPYWVRITDIGDQILFLEEMNGFSMTARPSTGFRQGCIYFIDPFDNTPYVHDLSAGTVESVPCPFNKCTWFLPGV</sequence>
<dbReference type="Gene3D" id="1.20.1280.50">
    <property type="match status" value="1"/>
</dbReference>
<dbReference type="CDD" id="cd09917">
    <property type="entry name" value="F-box_SF"/>
    <property type="match status" value="1"/>
</dbReference>
<dbReference type="SUPFAM" id="SSF81383">
    <property type="entry name" value="F-box domain"/>
    <property type="match status" value="1"/>
</dbReference>
<protein>
    <recommendedName>
        <fullName evidence="5">F-box domain-containing protein</fullName>
    </recommendedName>
</protein>
<dbReference type="Pfam" id="PF00646">
    <property type="entry name" value="F-box"/>
    <property type="match status" value="1"/>
</dbReference>
<dbReference type="EMBL" id="JAMRDG010000001">
    <property type="protein sequence ID" value="KAJ3696473.1"/>
    <property type="molecule type" value="Genomic_DNA"/>
</dbReference>
<dbReference type="InterPro" id="IPR036047">
    <property type="entry name" value="F-box-like_dom_sf"/>
</dbReference>
<reference evidence="3 4" key="1">
    <citation type="journal article" date="2022" name="Cell">
        <title>Repeat-based holocentromeres influence genome architecture and karyotype evolution.</title>
        <authorList>
            <person name="Hofstatter P.G."/>
            <person name="Thangavel G."/>
            <person name="Lux T."/>
            <person name="Neumann P."/>
            <person name="Vondrak T."/>
            <person name="Novak P."/>
            <person name="Zhang M."/>
            <person name="Costa L."/>
            <person name="Castellani M."/>
            <person name="Scott A."/>
            <person name="Toegelov H."/>
            <person name="Fuchs J."/>
            <person name="Mata-Sucre Y."/>
            <person name="Dias Y."/>
            <person name="Vanzela A.L.L."/>
            <person name="Huettel B."/>
            <person name="Almeida C.C.S."/>
            <person name="Simkova H."/>
            <person name="Souza G."/>
            <person name="Pedrosa-Harand A."/>
            <person name="Macas J."/>
            <person name="Mayer K.F.X."/>
            <person name="Houben A."/>
            <person name="Marques A."/>
        </authorList>
    </citation>
    <scope>NUCLEOTIDE SEQUENCE [LARGE SCALE GENOMIC DNA]</scope>
    <source>
        <strain evidence="3">RhyTen1mFocal</strain>
    </source>
</reference>
<accession>A0AAD5ZEW1</accession>